<evidence type="ECO:0000313" key="5">
    <source>
        <dbReference type="EMBL" id="UPU46869.1"/>
    </source>
</evidence>
<name>A0AB38RQJ3_RHOSG</name>
<dbReference type="SUPFAM" id="SSF48008">
    <property type="entry name" value="GntR ligand-binding domain-like"/>
    <property type="match status" value="1"/>
</dbReference>
<protein>
    <submittedName>
        <fullName evidence="5">FCD domain-containing protein</fullName>
    </submittedName>
</protein>
<feature type="domain" description="GntR C-terminal" evidence="4">
    <location>
        <begin position="27"/>
        <end position="154"/>
    </location>
</feature>
<dbReference type="EMBL" id="CP096567">
    <property type="protein sequence ID" value="UPU46869.1"/>
    <property type="molecule type" value="Genomic_DNA"/>
</dbReference>
<evidence type="ECO:0000259" key="4">
    <source>
        <dbReference type="SMART" id="SM00895"/>
    </source>
</evidence>
<proteinExistence type="predicted"/>
<keyword evidence="3" id="KW-0804">Transcription</keyword>
<dbReference type="InterPro" id="IPR008920">
    <property type="entry name" value="TF_FadR/GntR_C"/>
</dbReference>
<dbReference type="SMART" id="SM00895">
    <property type="entry name" value="FCD"/>
    <property type="match status" value="1"/>
</dbReference>
<reference evidence="6" key="1">
    <citation type="journal article" date="2022" name="Environ. Microbiol.">
        <title>Functional analysis, diversity, and distribution of carbendazim hydrolases MheI and CbmA, responsible for the initial step in carbendazim degradation.</title>
        <authorList>
            <person name="Zhang M."/>
            <person name="Bai X."/>
            <person name="Li Q."/>
            <person name="Zhang L."/>
            <person name="Zhu Q."/>
            <person name="Gao S."/>
            <person name="Ke Z."/>
            <person name="Jiang M."/>
            <person name="Hu J."/>
            <person name="Qiu J."/>
            <person name="Hong Q."/>
        </authorList>
    </citation>
    <scope>NUCLEOTIDE SEQUENCE [LARGE SCALE GENOMIC DNA]</scope>
    <source>
        <strain evidence="6">djl-6</strain>
    </source>
</reference>
<dbReference type="Pfam" id="PF07729">
    <property type="entry name" value="FCD"/>
    <property type="match status" value="1"/>
</dbReference>
<evidence type="ECO:0000256" key="3">
    <source>
        <dbReference type="ARBA" id="ARBA00023163"/>
    </source>
</evidence>
<dbReference type="RefSeq" id="WP_231915090.1">
    <property type="nucleotide sequence ID" value="NZ_CP096567.1"/>
</dbReference>
<geneLocation type="plasmid" evidence="5 6">
    <name>pdjl-6-4</name>
</geneLocation>
<dbReference type="Proteomes" id="UP000831484">
    <property type="component" value="Plasmid pdjl-6-4"/>
</dbReference>
<evidence type="ECO:0000256" key="2">
    <source>
        <dbReference type="ARBA" id="ARBA00023125"/>
    </source>
</evidence>
<dbReference type="InterPro" id="IPR011711">
    <property type="entry name" value="GntR_C"/>
</dbReference>
<dbReference type="AlphaFoldDB" id="A0AB38RQJ3"/>
<dbReference type="Gene3D" id="1.20.120.530">
    <property type="entry name" value="GntR ligand-binding domain-like"/>
    <property type="match status" value="1"/>
</dbReference>
<evidence type="ECO:0000313" key="6">
    <source>
        <dbReference type="Proteomes" id="UP000831484"/>
    </source>
</evidence>
<gene>
    <name evidence="5" type="ORF">M0639_32900</name>
</gene>
<keyword evidence="2" id="KW-0238">DNA-binding</keyword>
<evidence type="ECO:0000256" key="1">
    <source>
        <dbReference type="ARBA" id="ARBA00023015"/>
    </source>
</evidence>
<dbReference type="GO" id="GO:0003677">
    <property type="term" value="F:DNA binding"/>
    <property type="evidence" value="ECO:0007669"/>
    <property type="project" value="UniProtKB-KW"/>
</dbReference>
<keyword evidence="5" id="KW-0614">Plasmid</keyword>
<keyword evidence="6" id="KW-1185">Reference proteome</keyword>
<accession>A0AB38RQJ3</accession>
<keyword evidence="1" id="KW-0805">Transcription regulation</keyword>
<sequence length="178" mass="19474">MVQEFSPTALNRSLTTMVHLEHFDLADLLQFRMSIEGSATFLAAVAHTAEQLENMKKAHSEAASAIRSGYEAFSAADVKFHQAVAESANSGLLKVCNDVACGVVMNLIEIKLKASFDVEEMMIDSCRRHGLVLEQIEQGNGADAARMALKDIIEHYGRFIPDDRRAPMEAFAAYGPIG</sequence>
<organism evidence="5 6">
    <name type="scientific">Rhodococcus qingshengii JCM 15477</name>
    <dbReference type="NCBI Taxonomy" id="1303681"/>
    <lineage>
        <taxon>Bacteria</taxon>
        <taxon>Bacillati</taxon>
        <taxon>Actinomycetota</taxon>
        <taxon>Actinomycetes</taxon>
        <taxon>Mycobacteriales</taxon>
        <taxon>Nocardiaceae</taxon>
        <taxon>Rhodococcus</taxon>
        <taxon>Rhodococcus erythropolis group</taxon>
    </lineage>
</organism>